<keyword evidence="1" id="KW-0812">Transmembrane</keyword>
<feature type="transmembrane region" description="Helical" evidence="1">
    <location>
        <begin position="12"/>
        <end position="30"/>
    </location>
</feature>
<evidence type="ECO:0000313" key="3">
    <source>
        <dbReference type="Proteomes" id="UP001164929"/>
    </source>
</evidence>
<gene>
    <name evidence="2" type="ORF">NC653_003588</name>
</gene>
<keyword evidence="3" id="KW-1185">Reference proteome</keyword>
<evidence type="ECO:0000256" key="1">
    <source>
        <dbReference type="SAM" id="Phobius"/>
    </source>
</evidence>
<name>A0AAD6RSQ4_9ROSI</name>
<dbReference type="AlphaFoldDB" id="A0AAD6RSQ4"/>
<keyword evidence="1" id="KW-0472">Membrane</keyword>
<dbReference type="Proteomes" id="UP001164929">
    <property type="component" value="Chromosome 1"/>
</dbReference>
<protein>
    <submittedName>
        <fullName evidence="2">Uncharacterized protein</fullName>
    </submittedName>
</protein>
<keyword evidence="1" id="KW-1133">Transmembrane helix</keyword>
<sequence>MLQLSIQTWGEFLVILITCLTAGGYSHGLLHPLIRKPLPTRPCEPFISMPQLRMIHGNYTINFGFWWSLVRHLPTPQWHFPIVIQMSKKALCEEIPTRKKMHTLIYYTILQGRLCEIKLSSSFVVVICRLRIRRLCAIHACGLKNKVI</sequence>
<accession>A0AAD6RSQ4</accession>
<dbReference type="EMBL" id="JAQIZT010000001">
    <property type="protein sequence ID" value="KAJ7014006.1"/>
    <property type="molecule type" value="Genomic_DNA"/>
</dbReference>
<comment type="caution">
    <text evidence="2">The sequence shown here is derived from an EMBL/GenBank/DDBJ whole genome shotgun (WGS) entry which is preliminary data.</text>
</comment>
<organism evidence="2 3">
    <name type="scientific">Populus alba x Populus x berolinensis</name>
    <dbReference type="NCBI Taxonomy" id="444605"/>
    <lineage>
        <taxon>Eukaryota</taxon>
        <taxon>Viridiplantae</taxon>
        <taxon>Streptophyta</taxon>
        <taxon>Embryophyta</taxon>
        <taxon>Tracheophyta</taxon>
        <taxon>Spermatophyta</taxon>
        <taxon>Magnoliopsida</taxon>
        <taxon>eudicotyledons</taxon>
        <taxon>Gunneridae</taxon>
        <taxon>Pentapetalae</taxon>
        <taxon>rosids</taxon>
        <taxon>fabids</taxon>
        <taxon>Malpighiales</taxon>
        <taxon>Salicaceae</taxon>
        <taxon>Saliceae</taxon>
        <taxon>Populus</taxon>
    </lineage>
</organism>
<reference evidence="2 3" key="1">
    <citation type="journal article" date="2023" name="Mol. Ecol. Resour.">
        <title>Chromosome-level genome assembly of a triploid poplar Populus alba 'Berolinensis'.</title>
        <authorList>
            <person name="Chen S."/>
            <person name="Yu Y."/>
            <person name="Wang X."/>
            <person name="Wang S."/>
            <person name="Zhang T."/>
            <person name="Zhou Y."/>
            <person name="He R."/>
            <person name="Meng N."/>
            <person name="Wang Y."/>
            <person name="Liu W."/>
            <person name="Liu Z."/>
            <person name="Liu J."/>
            <person name="Guo Q."/>
            <person name="Huang H."/>
            <person name="Sederoff R.R."/>
            <person name="Wang G."/>
            <person name="Qu G."/>
            <person name="Chen S."/>
        </authorList>
    </citation>
    <scope>NUCLEOTIDE SEQUENCE [LARGE SCALE GENOMIC DNA]</scope>
    <source>
        <strain evidence="2">SC-2020</strain>
    </source>
</reference>
<evidence type="ECO:0000313" key="2">
    <source>
        <dbReference type="EMBL" id="KAJ7014006.1"/>
    </source>
</evidence>
<proteinExistence type="predicted"/>